<proteinExistence type="predicted"/>
<dbReference type="AlphaFoldDB" id="A0A834HL05"/>
<comment type="caution">
    <text evidence="1">The sequence shown here is derived from an EMBL/GenBank/DDBJ whole genome shotgun (WGS) entry which is preliminary data.</text>
</comment>
<feature type="non-terminal residue" evidence="1">
    <location>
        <position position="1"/>
    </location>
</feature>
<protein>
    <submittedName>
        <fullName evidence="1">Uncharacterized protein</fullName>
    </submittedName>
</protein>
<organism evidence="1 2">
    <name type="scientific">Rhynchophorus ferrugineus</name>
    <name type="common">Red palm weevil</name>
    <name type="synonym">Curculio ferrugineus</name>
    <dbReference type="NCBI Taxonomy" id="354439"/>
    <lineage>
        <taxon>Eukaryota</taxon>
        <taxon>Metazoa</taxon>
        <taxon>Ecdysozoa</taxon>
        <taxon>Arthropoda</taxon>
        <taxon>Hexapoda</taxon>
        <taxon>Insecta</taxon>
        <taxon>Pterygota</taxon>
        <taxon>Neoptera</taxon>
        <taxon>Endopterygota</taxon>
        <taxon>Coleoptera</taxon>
        <taxon>Polyphaga</taxon>
        <taxon>Cucujiformia</taxon>
        <taxon>Curculionidae</taxon>
        <taxon>Dryophthorinae</taxon>
        <taxon>Rhynchophorus</taxon>
    </lineage>
</organism>
<evidence type="ECO:0000313" key="1">
    <source>
        <dbReference type="EMBL" id="KAF7263238.1"/>
    </source>
</evidence>
<dbReference type="EMBL" id="JAACXV010022834">
    <property type="protein sequence ID" value="KAF7263238.1"/>
    <property type="molecule type" value="Genomic_DNA"/>
</dbReference>
<reference evidence="1" key="1">
    <citation type="submission" date="2020-08" db="EMBL/GenBank/DDBJ databases">
        <title>Genome sequencing and assembly of the red palm weevil Rhynchophorus ferrugineus.</title>
        <authorList>
            <person name="Dias G.B."/>
            <person name="Bergman C.M."/>
            <person name="Manee M."/>
        </authorList>
    </citation>
    <scope>NUCLEOTIDE SEQUENCE</scope>
    <source>
        <strain evidence="1">AA-2017</strain>
        <tissue evidence="1">Whole larva</tissue>
    </source>
</reference>
<evidence type="ECO:0000313" key="2">
    <source>
        <dbReference type="Proteomes" id="UP000625711"/>
    </source>
</evidence>
<dbReference type="Proteomes" id="UP000625711">
    <property type="component" value="Unassembled WGS sequence"/>
</dbReference>
<sequence>MRVEITKDMVTTLGRIERLILSGMMYTG</sequence>
<accession>A0A834HL05</accession>
<gene>
    <name evidence="1" type="ORF">GWI33_003335</name>
</gene>
<name>A0A834HL05_RHYFE</name>
<keyword evidence="2" id="KW-1185">Reference proteome</keyword>